<dbReference type="OrthoDB" id="59844at2759"/>
<gene>
    <name evidence="1" type="ORF">H257_11437</name>
</gene>
<proteinExistence type="predicted"/>
<reference evidence="1" key="1">
    <citation type="submission" date="2013-12" db="EMBL/GenBank/DDBJ databases">
        <title>The Genome Sequence of Aphanomyces astaci APO3.</title>
        <authorList>
            <consortium name="The Broad Institute Genomics Platform"/>
            <person name="Russ C."/>
            <person name="Tyler B."/>
            <person name="van West P."/>
            <person name="Dieguez-Uribeondo J."/>
            <person name="Young S.K."/>
            <person name="Zeng Q."/>
            <person name="Gargeya S."/>
            <person name="Fitzgerald M."/>
            <person name="Abouelleil A."/>
            <person name="Alvarado L."/>
            <person name="Chapman S.B."/>
            <person name="Gainer-Dewar J."/>
            <person name="Goldberg J."/>
            <person name="Griggs A."/>
            <person name="Gujja S."/>
            <person name="Hansen M."/>
            <person name="Howarth C."/>
            <person name="Imamovic A."/>
            <person name="Ireland A."/>
            <person name="Larimer J."/>
            <person name="McCowan C."/>
            <person name="Murphy C."/>
            <person name="Pearson M."/>
            <person name="Poon T.W."/>
            <person name="Priest M."/>
            <person name="Roberts A."/>
            <person name="Saif S."/>
            <person name="Shea T."/>
            <person name="Sykes S."/>
            <person name="Wortman J."/>
            <person name="Nusbaum C."/>
            <person name="Birren B."/>
        </authorList>
    </citation>
    <scope>NUCLEOTIDE SEQUENCE [LARGE SCALE GENOMIC DNA]</scope>
    <source>
        <strain evidence="1">APO3</strain>
    </source>
</reference>
<dbReference type="RefSeq" id="XP_009836659.1">
    <property type="nucleotide sequence ID" value="XM_009838357.1"/>
</dbReference>
<name>W4G1Y5_APHAT</name>
<organism evidence="1">
    <name type="scientific">Aphanomyces astaci</name>
    <name type="common">Crayfish plague agent</name>
    <dbReference type="NCBI Taxonomy" id="112090"/>
    <lineage>
        <taxon>Eukaryota</taxon>
        <taxon>Sar</taxon>
        <taxon>Stramenopiles</taxon>
        <taxon>Oomycota</taxon>
        <taxon>Saprolegniomycetes</taxon>
        <taxon>Saprolegniales</taxon>
        <taxon>Verrucalvaceae</taxon>
        <taxon>Aphanomyces</taxon>
    </lineage>
</organism>
<protein>
    <submittedName>
        <fullName evidence="1">Uncharacterized protein</fullName>
    </submittedName>
</protein>
<dbReference type="InterPro" id="IPR036034">
    <property type="entry name" value="PDZ_sf"/>
</dbReference>
<evidence type="ECO:0000313" key="1">
    <source>
        <dbReference type="EMBL" id="ETV73722.1"/>
    </source>
</evidence>
<dbReference type="SUPFAM" id="SSF50156">
    <property type="entry name" value="PDZ domain-like"/>
    <property type="match status" value="1"/>
</dbReference>
<accession>W4G1Y5</accession>
<dbReference type="EMBL" id="KI913147">
    <property type="protein sequence ID" value="ETV73722.1"/>
    <property type="molecule type" value="Genomic_DNA"/>
</dbReference>
<sequence length="389" mass="43729">MDADARRVVKFAQRLNALPLLKKQVLVVEVFQNQRRRDHKWHRKYLGDIPTFSCRDGSISCDRFPKHLPPPPGYVWSDRWRPCLTGPCDENGWAYAAAFDHLVHVHDTSTSARDSDCVRRRRWVRTLECSLLAFPWKGERLGTFSRRSILVRRACFFQWFRVGVSLVEPPDLARQKCVQVLSMTPLPMYLLPVGATRAAAVKYVSKEDLRAHAVLSKGDLLLRVNDVDVSAMPFHDVVSALEAAFEAGSMCFLRFAAASGHIRIHAVTRAARKCNLAPGFRLVGLNGRSVKHLRLLDVECILRQAPRNACVLHFHQTDNDQHRLPPPFVVVHRNVLSVKERALLSPRPRGSATTVFGWGACSATTTTTSASHKWLSLGSRVSALFALSS</sequence>
<dbReference type="VEuPathDB" id="FungiDB:H257_11437"/>
<dbReference type="AlphaFoldDB" id="W4G1Y5"/>
<dbReference type="GeneID" id="20813433"/>